<gene>
    <name evidence="3" type="ORF">MTO99_11080</name>
</gene>
<proteinExistence type="predicted"/>
<protein>
    <submittedName>
        <fullName evidence="3">Uncharacterized protein</fullName>
    </submittedName>
</protein>
<feature type="transmembrane region" description="Helical" evidence="2">
    <location>
        <begin position="244"/>
        <end position="264"/>
    </location>
</feature>
<organism evidence="3 4">
    <name type="scientific">Agromyces larvae</name>
    <dbReference type="NCBI Taxonomy" id="2929802"/>
    <lineage>
        <taxon>Bacteria</taxon>
        <taxon>Bacillati</taxon>
        <taxon>Actinomycetota</taxon>
        <taxon>Actinomycetes</taxon>
        <taxon>Micrococcales</taxon>
        <taxon>Microbacteriaceae</taxon>
        <taxon>Agromyces</taxon>
    </lineage>
</organism>
<accession>A0ABY4BVF9</accession>
<reference evidence="3 4" key="1">
    <citation type="submission" date="2022-03" db="EMBL/GenBank/DDBJ databases">
        <title>Mucilaginibacter sp. isolated from the gut of Protaetia brevitarsis seulensis larvae.</title>
        <authorList>
            <person name="Won M."/>
            <person name="Kim S.-J."/>
            <person name="Kwon S.-W."/>
        </authorList>
    </citation>
    <scope>NUCLEOTIDE SEQUENCE [LARGE SCALE GENOMIC DNA]</scope>
    <source>
        <strain evidence="3 4">CFWR-12</strain>
    </source>
</reference>
<feature type="region of interest" description="Disordered" evidence="1">
    <location>
        <begin position="1"/>
        <end position="51"/>
    </location>
</feature>
<feature type="transmembrane region" description="Helical" evidence="2">
    <location>
        <begin position="203"/>
        <end position="224"/>
    </location>
</feature>
<keyword evidence="2" id="KW-1133">Transmembrane helix</keyword>
<dbReference type="RefSeq" id="WP_243553666.1">
    <property type="nucleotide sequence ID" value="NZ_CP094528.1"/>
</dbReference>
<evidence type="ECO:0000256" key="1">
    <source>
        <dbReference type="SAM" id="MobiDB-lite"/>
    </source>
</evidence>
<keyword evidence="2" id="KW-0812">Transmembrane</keyword>
<feature type="transmembrane region" description="Helical" evidence="2">
    <location>
        <begin position="139"/>
        <end position="163"/>
    </location>
</feature>
<sequence length="277" mass="29567">MSAATPVVPVTKATATAKRPDASGSTDASGSRRPAASGLGRSPERSPQFHRAARGVLRWTLTYTRGLDARVAADRQDEIASDLHEHAVWAAEEGLSPAALARQVRRRRLLGMPADLAWRHRQVRQSEPDRRFALRTNGALLSAVLAVGVVLAGSGVFLVFRIVRALAIGDIGYVPSDVVTVIGLAAVAALATLLVLRRRSRAFGALVLAVPAALLPSAVGQALYWISALMVVVVNRVPWWEPAAYVLGGGLAVLCVTAAVNWWWSSRPRRPEASVTV</sequence>
<feature type="compositionally biased region" description="Low complexity" evidence="1">
    <location>
        <begin position="1"/>
        <end position="17"/>
    </location>
</feature>
<keyword evidence="4" id="KW-1185">Reference proteome</keyword>
<evidence type="ECO:0000313" key="4">
    <source>
        <dbReference type="Proteomes" id="UP000832097"/>
    </source>
</evidence>
<feature type="transmembrane region" description="Helical" evidence="2">
    <location>
        <begin position="178"/>
        <end position="196"/>
    </location>
</feature>
<name>A0ABY4BVF9_9MICO</name>
<keyword evidence="2" id="KW-0472">Membrane</keyword>
<evidence type="ECO:0000256" key="2">
    <source>
        <dbReference type="SAM" id="Phobius"/>
    </source>
</evidence>
<evidence type="ECO:0000313" key="3">
    <source>
        <dbReference type="EMBL" id="UOE42734.1"/>
    </source>
</evidence>
<dbReference type="EMBL" id="CP094528">
    <property type="protein sequence ID" value="UOE42734.1"/>
    <property type="molecule type" value="Genomic_DNA"/>
</dbReference>
<dbReference type="Proteomes" id="UP000832097">
    <property type="component" value="Chromosome"/>
</dbReference>